<feature type="transmembrane region" description="Helical" evidence="6">
    <location>
        <begin position="369"/>
        <end position="391"/>
    </location>
</feature>
<feature type="transmembrane region" description="Helical" evidence="6">
    <location>
        <begin position="189"/>
        <end position="206"/>
    </location>
</feature>
<keyword evidence="2 6" id="KW-0812">Transmembrane</keyword>
<protein>
    <submittedName>
        <fullName evidence="7">APC family permease</fullName>
    </submittedName>
</protein>
<feature type="transmembrane region" description="Helical" evidence="6">
    <location>
        <begin position="313"/>
        <end position="334"/>
    </location>
</feature>
<evidence type="ECO:0000256" key="5">
    <source>
        <dbReference type="SAM" id="MobiDB-lite"/>
    </source>
</evidence>
<feature type="transmembrane region" description="Helical" evidence="6">
    <location>
        <begin position="39"/>
        <end position="59"/>
    </location>
</feature>
<feature type="transmembrane region" description="Helical" evidence="6">
    <location>
        <begin position="458"/>
        <end position="474"/>
    </location>
</feature>
<proteinExistence type="predicted"/>
<dbReference type="Pfam" id="PF13520">
    <property type="entry name" value="AA_permease_2"/>
    <property type="match status" value="1"/>
</dbReference>
<keyword evidence="4 6" id="KW-0472">Membrane</keyword>
<organism evidence="7 8">
    <name type="scientific">Candidatus Coprovicinus avistercoris</name>
    <dbReference type="NCBI Taxonomy" id="2840754"/>
    <lineage>
        <taxon>Bacteria</taxon>
        <taxon>Bacillati</taxon>
        <taxon>Actinomycetota</taxon>
        <taxon>Coriobacteriia</taxon>
        <taxon>Coriobacteriales</taxon>
        <taxon>Coriobacteriaceae</taxon>
        <taxon>Coriobacteriaceae incertae sedis</taxon>
        <taxon>Candidatus Coprovicinus</taxon>
    </lineage>
</organism>
<dbReference type="GO" id="GO:0016020">
    <property type="term" value="C:membrane"/>
    <property type="evidence" value="ECO:0007669"/>
    <property type="project" value="UniProtKB-SubCell"/>
</dbReference>
<dbReference type="Gene3D" id="1.20.1740.10">
    <property type="entry name" value="Amino acid/polyamine transporter I"/>
    <property type="match status" value="1"/>
</dbReference>
<evidence type="ECO:0000256" key="4">
    <source>
        <dbReference type="ARBA" id="ARBA00023136"/>
    </source>
</evidence>
<dbReference type="AlphaFoldDB" id="A0A9D1HYE2"/>
<evidence type="ECO:0000256" key="2">
    <source>
        <dbReference type="ARBA" id="ARBA00022692"/>
    </source>
</evidence>
<reference evidence="7" key="2">
    <citation type="journal article" date="2021" name="PeerJ">
        <title>Extensive microbial diversity within the chicken gut microbiome revealed by metagenomics and culture.</title>
        <authorList>
            <person name="Gilroy R."/>
            <person name="Ravi A."/>
            <person name="Getino M."/>
            <person name="Pursley I."/>
            <person name="Horton D.L."/>
            <person name="Alikhan N.F."/>
            <person name="Baker D."/>
            <person name="Gharbi K."/>
            <person name="Hall N."/>
            <person name="Watson M."/>
            <person name="Adriaenssens E.M."/>
            <person name="Foster-Nyarko E."/>
            <person name="Jarju S."/>
            <person name="Secka A."/>
            <person name="Antonio M."/>
            <person name="Oren A."/>
            <person name="Chaudhuri R.R."/>
            <person name="La Ragione R."/>
            <person name="Hildebrand F."/>
            <person name="Pallen M.J."/>
        </authorList>
    </citation>
    <scope>NUCLEOTIDE SEQUENCE</scope>
    <source>
        <strain evidence="7">ChiHjej12B11-29160</strain>
    </source>
</reference>
<feature type="compositionally biased region" description="Basic and acidic residues" evidence="5">
    <location>
        <begin position="1"/>
        <end position="16"/>
    </location>
</feature>
<dbReference type="InterPro" id="IPR002293">
    <property type="entry name" value="AA/rel_permease1"/>
</dbReference>
<name>A0A9D1HYE2_9ACTN</name>
<accession>A0A9D1HYE2</accession>
<evidence type="ECO:0000256" key="6">
    <source>
        <dbReference type="SAM" id="Phobius"/>
    </source>
</evidence>
<feature type="transmembrane region" description="Helical" evidence="6">
    <location>
        <begin position="118"/>
        <end position="145"/>
    </location>
</feature>
<sequence length="483" mass="51211">MTHANNDRSSRDDRVEFACTSTESHPTTLQTPANPPKRYSLLTALCMIMGICIGSGIYFKADNVLVATHGSVPLGVAMFCIASVTIIFGGLSLSLYAERGDAAGGVIAYARDFLPSPIARLFSWAFSIIYLPSIGAILCWVVGVYACMTFGWGNDFITQELVGIIFMVLCIGWNMAWPRFSGWLQNASTLLKVTPLIAVGILGIVFGNPAVLQGEGSTIAEQGSSFAWLAAAAPIAFSFDGWSPAASIAPELRNSKRNLPLALTVAPLLILVLYLAYFVGISAFLGPQQVIAAGDESLSLVFVRLFGKQAATIPNAVALVSVMGSANGVLLALLRMPHALALKDDIPFSQALLRSSAAHAATSGKSISLASSAVALILLLAASLLHCITQMLNLLPNGDVSEIAVAFNMLALILLYIRAFSFGRSGSAGVFRGWIAPALAILGSLFVGGSSLLQPGRWPFIVLYFVILAALYLWHNHARSTRA</sequence>
<feature type="transmembrane region" description="Helical" evidence="6">
    <location>
        <begin position="71"/>
        <end position="97"/>
    </location>
</feature>
<dbReference type="InterPro" id="IPR050598">
    <property type="entry name" value="AminoAcid_Transporter"/>
</dbReference>
<feature type="region of interest" description="Disordered" evidence="5">
    <location>
        <begin position="1"/>
        <end position="33"/>
    </location>
</feature>
<reference evidence="7" key="1">
    <citation type="submission" date="2020-10" db="EMBL/GenBank/DDBJ databases">
        <authorList>
            <person name="Gilroy R."/>
        </authorList>
    </citation>
    <scope>NUCLEOTIDE SEQUENCE</scope>
    <source>
        <strain evidence="7">ChiHjej12B11-29160</strain>
    </source>
</reference>
<dbReference type="PIRSF" id="PIRSF006060">
    <property type="entry name" value="AA_transporter"/>
    <property type="match status" value="1"/>
</dbReference>
<evidence type="ECO:0000313" key="8">
    <source>
        <dbReference type="Proteomes" id="UP000824078"/>
    </source>
</evidence>
<dbReference type="PANTHER" id="PTHR11785">
    <property type="entry name" value="AMINO ACID TRANSPORTER"/>
    <property type="match status" value="1"/>
</dbReference>
<comment type="caution">
    <text evidence="7">The sequence shown here is derived from an EMBL/GenBank/DDBJ whole genome shotgun (WGS) entry which is preliminary data.</text>
</comment>
<evidence type="ECO:0000313" key="7">
    <source>
        <dbReference type="EMBL" id="HIU23535.1"/>
    </source>
</evidence>
<feature type="transmembrane region" description="Helical" evidence="6">
    <location>
        <begin position="226"/>
        <end position="249"/>
    </location>
</feature>
<dbReference type="Proteomes" id="UP000824078">
    <property type="component" value="Unassembled WGS sequence"/>
</dbReference>
<feature type="transmembrane region" description="Helical" evidence="6">
    <location>
        <begin position="403"/>
        <end position="421"/>
    </location>
</feature>
<feature type="transmembrane region" description="Helical" evidence="6">
    <location>
        <begin position="157"/>
        <end position="177"/>
    </location>
</feature>
<gene>
    <name evidence="7" type="ORF">IAD17_01230</name>
</gene>
<dbReference type="PANTHER" id="PTHR11785:SF512">
    <property type="entry name" value="SOBREMESA, ISOFORM B"/>
    <property type="match status" value="1"/>
</dbReference>
<feature type="compositionally biased region" description="Polar residues" evidence="5">
    <location>
        <begin position="19"/>
        <end position="32"/>
    </location>
</feature>
<evidence type="ECO:0000256" key="3">
    <source>
        <dbReference type="ARBA" id="ARBA00022989"/>
    </source>
</evidence>
<feature type="transmembrane region" description="Helical" evidence="6">
    <location>
        <begin position="433"/>
        <end position="452"/>
    </location>
</feature>
<feature type="transmembrane region" description="Helical" evidence="6">
    <location>
        <begin position="261"/>
        <end position="285"/>
    </location>
</feature>
<dbReference type="GO" id="GO:0015179">
    <property type="term" value="F:L-amino acid transmembrane transporter activity"/>
    <property type="evidence" value="ECO:0007669"/>
    <property type="project" value="TreeGrafter"/>
</dbReference>
<dbReference type="EMBL" id="DVMQ01000004">
    <property type="protein sequence ID" value="HIU23535.1"/>
    <property type="molecule type" value="Genomic_DNA"/>
</dbReference>
<evidence type="ECO:0000256" key="1">
    <source>
        <dbReference type="ARBA" id="ARBA00004141"/>
    </source>
</evidence>
<keyword evidence="3 6" id="KW-1133">Transmembrane helix</keyword>
<comment type="subcellular location">
    <subcellularLocation>
        <location evidence="1">Membrane</location>
        <topology evidence="1">Multi-pass membrane protein</topology>
    </subcellularLocation>
</comment>